<protein>
    <submittedName>
        <fullName evidence="5">S9 family peptidase</fullName>
    </submittedName>
</protein>
<feature type="domain" description="Peptidase S9 prolyl oligopeptidase catalytic" evidence="3">
    <location>
        <begin position="638"/>
        <end position="833"/>
    </location>
</feature>
<dbReference type="GO" id="GO:0006508">
    <property type="term" value="P:proteolysis"/>
    <property type="evidence" value="ECO:0007669"/>
    <property type="project" value="InterPro"/>
</dbReference>
<feature type="region of interest" description="Disordered" evidence="1">
    <location>
        <begin position="28"/>
        <end position="54"/>
    </location>
</feature>
<dbReference type="Gene3D" id="2.120.10.30">
    <property type="entry name" value="TolB, C-terminal domain"/>
    <property type="match status" value="1"/>
</dbReference>
<dbReference type="EMBL" id="PIPO01000001">
    <property type="protein sequence ID" value="RUO34775.1"/>
    <property type="molecule type" value="Genomic_DNA"/>
</dbReference>
<evidence type="ECO:0000259" key="3">
    <source>
        <dbReference type="Pfam" id="PF00326"/>
    </source>
</evidence>
<keyword evidence="2" id="KW-0732">Signal</keyword>
<comment type="caution">
    <text evidence="5">The sequence shown here is derived from an EMBL/GenBank/DDBJ whole genome shotgun (WGS) entry which is preliminary data.</text>
</comment>
<dbReference type="SUPFAM" id="SSF82171">
    <property type="entry name" value="DPP6 N-terminal domain-like"/>
    <property type="match status" value="1"/>
</dbReference>
<dbReference type="PROSITE" id="PS51257">
    <property type="entry name" value="PROKAR_LIPOPROTEIN"/>
    <property type="match status" value="1"/>
</dbReference>
<dbReference type="SUPFAM" id="SSF53474">
    <property type="entry name" value="alpha/beta-Hydrolases"/>
    <property type="match status" value="1"/>
</dbReference>
<sequence>MQVTHLKTKLAIAVAATLMTVSCASTEQGSAQPTERATTEYQAQAQQTGPRSETSTLTLERIMADQDWVARSPESAYWSYDGSQILFERKRQGSPMRDLYVRDLTADGNGERVALAQLHGYAHPDAVVNDDQSMHAYVFENNIFVRDLRSGELSQLTGDAHSKTALQFLHDGRLSYRVENRLVAIEPASGRRQTLLTLAFSDEPEATQEPADLIAEEEMELMEYNQIQRRQRTERFEHQQQLAAQNSTLAPQPFYMGEGMELVDLSLSPAGDKAIVVITEPQSWRADGDLMPRYVTETGRIQNQDVRRRVADAEPVEHQMYVLDLNSGAKQALGFDSLPGFDEDVLASVREENYAARGENYRSERKPRAINLMAAWSAPQGNINWNHDGSQVAVMLRAWDNKDRWIATVDFDNARLVSQHRLHDEAWINRDYNDFDWVPGQNALWYGSEEDGYGHLYVRNLNSGRSRQLTQGQYVVNNVVSGQDGDYLYYTANQPHPGVYEVYRVAISSGDIEQLTDLGGINTFALSPDESQLLITHSTAVQPHELYLQELGSSNAERLTHTVSDEFNSIPWKKGDIVAVPSSHVDEPIYSRVYLPDDFDPNQAEGYPAVVFIHGAGYLQNAHSGWSNYSREFMFHNMLTQQGYVVLDLDFRGSKGYGRDWRTAVYRQMGTPEVEDLVDVVSWMGDQVNVDTSRVGTYGGSYGGFLTFMSLFKEPDLFQAGAALRPVTDWAHYNTGYTSNILNLPQDDMIAYRRSSPIYFAEQYQNTPLLISAPMVDDNVFFQDSVRLVQRLIELEKENFETAIFPVEPHGFVQPSSWLNQYRRIHKLFESNLK</sequence>
<dbReference type="InterPro" id="IPR011042">
    <property type="entry name" value="6-blade_b-propeller_TolB-like"/>
</dbReference>
<dbReference type="InterPro" id="IPR029058">
    <property type="entry name" value="AB_hydrolase_fold"/>
</dbReference>
<dbReference type="GO" id="GO:0008239">
    <property type="term" value="F:dipeptidyl-peptidase activity"/>
    <property type="evidence" value="ECO:0007669"/>
    <property type="project" value="TreeGrafter"/>
</dbReference>
<evidence type="ECO:0000313" key="6">
    <source>
        <dbReference type="Proteomes" id="UP000287823"/>
    </source>
</evidence>
<feature type="domain" description="Dipeptidylpeptidase IV N-terminal" evidence="4">
    <location>
        <begin position="382"/>
        <end position="543"/>
    </location>
</feature>
<dbReference type="Gene3D" id="2.140.10.30">
    <property type="entry name" value="Dipeptidylpeptidase IV, N-terminal domain"/>
    <property type="match status" value="1"/>
</dbReference>
<dbReference type="Proteomes" id="UP000287823">
    <property type="component" value="Unassembled WGS sequence"/>
</dbReference>
<evidence type="ECO:0000313" key="5">
    <source>
        <dbReference type="EMBL" id="RUO34775.1"/>
    </source>
</evidence>
<dbReference type="GO" id="GO:0008236">
    <property type="term" value="F:serine-type peptidase activity"/>
    <property type="evidence" value="ECO:0007669"/>
    <property type="project" value="InterPro"/>
</dbReference>
<keyword evidence="6" id="KW-1185">Reference proteome</keyword>
<accession>A0A432WLX3</accession>
<reference evidence="5 6" key="1">
    <citation type="journal article" date="2011" name="Front. Microbiol.">
        <title>Genomic signatures of strain selection and enhancement in Bacillus atrophaeus var. globigii, a historical biowarfare simulant.</title>
        <authorList>
            <person name="Gibbons H.S."/>
            <person name="Broomall S.M."/>
            <person name="McNew L.A."/>
            <person name="Daligault H."/>
            <person name="Chapman C."/>
            <person name="Bruce D."/>
            <person name="Karavis M."/>
            <person name="Krepps M."/>
            <person name="McGregor P.A."/>
            <person name="Hong C."/>
            <person name="Park K.H."/>
            <person name="Akmal A."/>
            <person name="Feldman A."/>
            <person name="Lin J.S."/>
            <person name="Chang W.E."/>
            <person name="Higgs B.W."/>
            <person name="Demirev P."/>
            <person name="Lindquist J."/>
            <person name="Liem A."/>
            <person name="Fochler E."/>
            <person name="Read T.D."/>
            <person name="Tapia R."/>
            <person name="Johnson S."/>
            <person name="Bishop-Lilly K.A."/>
            <person name="Detter C."/>
            <person name="Han C."/>
            <person name="Sozhamannan S."/>
            <person name="Rosenzweig C.N."/>
            <person name="Skowronski E.W."/>
        </authorList>
    </citation>
    <scope>NUCLEOTIDE SEQUENCE [LARGE SCALE GENOMIC DNA]</scope>
    <source>
        <strain evidence="5 6">Y4G10-17</strain>
    </source>
</reference>
<dbReference type="PANTHER" id="PTHR11731:SF193">
    <property type="entry name" value="DIPEPTIDYL PEPTIDASE 9"/>
    <property type="match status" value="1"/>
</dbReference>
<dbReference type="AlphaFoldDB" id="A0A432WLX3"/>
<dbReference type="Pfam" id="PF00930">
    <property type="entry name" value="DPPIV_N"/>
    <property type="match status" value="1"/>
</dbReference>
<dbReference type="RefSeq" id="WP_126797815.1">
    <property type="nucleotide sequence ID" value="NZ_PIPO01000001.1"/>
</dbReference>
<dbReference type="InterPro" id="IPR050278">
    <property type="entry name" value="Serine_Prot_S9B/DPPIV"/>
</dbReference>
<feature type="compositionally biased region" description="Low complexity" evidence="1">
    <location>
        <begin position="34"/>
        <end position="48"/>
    </location>
</feature>
<dbReference type="Gene3D" id="3.40.50.1820">
    <property type="entry name" value="alpha/beta hydrolase"/>
    <property type="match status" value="1"/>
</dbReference>
<dbReference type="InterPro" id="IPR001375">
    <property type="entry name" value="Peptidase_S9_cat"/>
</dbReference>
<evidence type="ECO:0000259" key="4">
    <source>
        <dbReference type="Pfam" id="PF00930"/>
    </source>
</evidence>
<feature type="chain" id="PRO_5019502109" evidence="2">
    <location>
        <begin position="25"/>
        <end position="834"/>
    </location>
</feature>
<dbReference type="PANTHER" id="PTHR11731">
    <property type="entry name" value="PROTEASE FAMILY S9B,C DIPEPTIDYL-PEPTIDASE IV-RELATED"/>
    <property type="match status" value="1"/>
</dbReference>
<name>A0A432WLX3_9GAMM</name>
<evidence type="ECO:0000256" key="1">
    <source>
        <dbReference type="SAM" id="MobiDB-lite"/>
    </source>
</evidence>
<evidence type="ECO:0000256" key="2">
    <source>
        <dbReference type="SAM" id="SignalP"/>
    </source>
</evidence>
<proteinExistence type="predicted"/>
<organism evidence="5 6">
    <name type="scientific">Aliidiomarina soli</name>
    <dbReference type="NCBI Taxonomy" id="1928574"/>
    <lineage>
        <taxon>Bacteria</taxon>
        <taxon>Pseudomonadati</taxon>
        <taxon>Pseudomonadota</taxon>
        <taxon>Gammaproteobacteria</taxon>
        <taxon>Alteromonadales</taxon>
        <taxon>Idiomarinaceae</taxon>
        <taxon>Aliidiomarina</taxon>
    </lineage>
</organism>
<dbReference type="Pfam" id="PF00326">
    <property type="entry name" value="Peptidase_S9"/>
    <property type="match status" value="1"/>
</dbReference>
<dbReference type="InterPro" id="IPR002469">
    <property type="entry name" value="Peptidase_S9B_N"/>
</dbReference>
<gene>
    <name evidence="5" type="ORF">CWE14_01905</name>
</gene>
<feature type="signal peptide" evidence="2">
    <location>
        <begin position="1"/>
        <end position="24"/>
    </location>
</feature>